<keyword evidence="2" id="KW-1185">Reference proteome</keyword>
<reference evidence="1 2" key="1">
    <citation type="journal article" date="2011" name="Front. Microbiol.">
        <title>Genomic signatures of strain selection and enhancement in Bacillus atrophaeus var. globigii, a historical biowarfare simulant.</title>
        <authorList>
            <person name="Gibbons H.S."/>
            <person name="Broomall S.M."/>
            <person name="McNew L.A."/>
            <person name="Daligault H."/>
            <person name="Chapman C."/>
            <person name="Bruce D."/>
            <person name="Karavis M."/>
            <person name="Krepps M."/>
            <person name="McGregor P.A."/>
            <person name="Hong C."/>
            <person name="Park K.H."/>
            <person name="Akmal A."/>
            <person name="Feldman A."/>
            <person name="Lin J.S."/>
            <person name="Chang W.E."/>
            <person name="Higgs B.W."/>
            <person name="Demirev P."/>
            <person name="Lindquist J."/>
            <person name="Liem A."/>
            <person name="Fochler E."/>
            <person name="Read T.D."/>
            <person name="Tapia R."/>
            <person name="Johnson S."/>
            <person name="Bishop-Lilly K.A."/>
            <person name="Detter C."/>
            <person name="Han C."/>
            <person name="Sozhamannan S."/>
            <person name="Rosenzweig C.N."/>
            <person name="Skowronski E.W."/>
        </authorList>
    </citation>
    <scope>NUCLEOTIDE SEQUENCE [LARGE SCALE GENOMIC DNA]</scope>
    <source>
        <strain evidence="1 2">1942</strain>
    </source>
</reference>
<protein>
    <submittedName>
        <fullName evidence="1">Uncharacterized protein</fullName>
    </submittedName>
</protein>
<sequence>MIQMEKRKIQGLLSFEIIQKKDDLLGELKSALKELFKTYIETTPIEIEKLEFEELDNEIRVEYEFTNVIFSIININLVMTNSMKAHQQKIMQSLDEPSLNFIPSF</sequence>
<dbReference type="EMBL" id="CP002207">
    <property type="protein sequence ID" value="ADP32451.1"/>
    <property type="molecule type" value="Genomic_DNA"/>
</dbReference>
<proteinExistence type="predicted"/>
<dbReference type="Proteomes" id="UP000006867">
    <property type="component" value="Chromosome"/>
</dbReference>
<accession>A0ABM5LXX2</accession>
<evidence type="ECO:0000313" key="2">
    <source>
        <dbReference type="Proteomes" id="UP000006867"/>
    </source>
</evidence>
<gene>
    <name evidence="1" type="ordered locus">BATR1942_07560</name>
</gene>
<name>A0ABM5LXX2_BACA1</name>
<evidence type="ECO:0000313" key="1">
    <source>
        <dbReference type="EMBL" id="ADP32451.1"/>
    </source>
</evidence>
<organism evidence="1 2">
    <name type="scientific">Bacillus atrophaeus (strain 1942)</name>
    <dbReference type="NCBI Taxonomy" id="720555"/>
    <lineage>
        <taxon>Bacteria</taxon>
        <taxon>Bacillati</taxon>
        <taxon>Bacillota</taxon>
        <taxon>Bacilli</taxon>
        <taxon>Bacillales</taxon>
        <taxon>Bacillaceae</taxon>
        <taxon>Bacillus</taxon>
    </lineage>
</organism>